<dbReference type="GO" id="GO:0008270">
    <property type="term" value="F:zinc ion binding"/>
    <property type="evidence" value="ECO:0007669"/>
    <property type="project" value="UniProtKB-KW"/>
</dbReference>
<keyword evidence="13" id="KW-1185">Reference proteome</keyword>
<evidence type="ECO:0000256" key="5">
    <source>
        <dbReference type="ARBA" id="ARBA00022771"/>
    </source>
</evidence>
<keyword evidence="9 10" id="KW-0472">Membrane</keyword>
<dbReference type="SUPFAM" id="SSF57850">
    <property type="entry name" value="RING/U-box"/>
    <property type="match status" value="1"/>
</dbReference>
<accession>A0A1J1I2D0</accession>
<evidence type="ECO:0000256" key="7">
    <source>
        <dbReference type="ARBA" id="ARBA00022833"/>
    </source>
</evidence>
<dbReference type="GO" id="GO:0016567">
    <property type="term" value="P:protein ubiquitination"/>
    <property type="evidence" value="ECO:0007669"/>
    <property type="project" value="TreeGrafter"/>
</dbReference>
<dbReference type="OrthoDB" id="273089at2759"/>
<evidence type="ECO:0000256" key="10">
    <source>
        <dbReference type="SAM" id="Phobius"/>
    </source>
</evidence>
<organism evidence="12 13">
    <name type="scientific">Clunio marinus</name>
    <dbReference type="NCBI Taxonomy" id="568069"/>
    <lineage>
        <taxon>Eukaryota</taxon>
        <taxon>Metazoa</taxon>
        <taxon>Ecdysozoa</taxon>
        <taxon>Arthropoda</taxon>
        <taxon>Hexapoda</taxon>
        <taxon>Insecta</taxon>
        <taxon>Pterygota</taxon>
        <taxon>Neoptera</taxon>
        <taxon>Endopterygota</taxon>
        <taxon>Diptera</taxon>
        <taxon>Nematocera</taxon>
        <taxon>Chironomoidea</taxon>
        <taxon>Chironomidae</taxon>
        <taxon>Clunio</taxon>
    </lineage>
</organism>
<sequence length="225" mass="26248">MFLEFQIKMSRFEATNEDNNDNNQNPCCRICFSSHQYLISMPCNCSGSVGYVHKRCFQRWLKSVRNFDTCEICHESYVESTLIPKRSLKKLFMTFFHRPFYGLCKFCVNFTLTAGIGYTLSLKLPVIFNFLNSFDVNQEATIVQGVLWPMLTTIPLFACYCLFIERTTASCHELLLLLNEWRYYNRWIAFQALEDSTENLRNSNIIDSSESIQDNVILSTSSFPE</sequence>
<keyword evidence="4" id="KW-0479">Metal-binding</keyword>
<keyword evidence="2" id="KW-0808">Transferase</keyword>
<evidence type="ECO:0000256" key="4">
    <source>
        <dbReference type="ARBA" id="ARBA00022723"/>
    </source>
</evidence>
<dbReference type="PANTHER" id="PTHR46065:SF3">
    <property type="entry name" value="FI20425P1"/>
    <property type="match status" value="1"/>
</dbReference>
<dbReference type="STRING" id="568069.A0A1J1I2D0"/>
<dbReference type="Proteomes" id="UP000183832">
    <property type="component" value="Unassembled WGS sequence"/>
</dbReference>
<dbReference type="InterPro" id="IPR011016">
    <property type="entry name" value="Znf_RING-CH"/>
</dbReference>
<dbReference type="EMBL" id="CVRI01000038">
    <property type="protein sequence ID" value="CRK93922.1"/>
    <property type="molecule type" value="Genomic_DNA"/>
</dbReference>
<evidence type="ECO:0000259" key="11">
    <source>
        <dbReference type="PROSITE" id="PS51292"/>
    </source>
</evidence>
<evidence type="ECO:0000313" key="13">
    <source>
        <dbReference type="Proteomes" id="UP000183832"/>
    </source>
</evidence>
<dbReference type="Pfam" id="PF12906">
    <property type="entry name" value="RINGv"/>
    <property type="match status" value="1"/>
</dbReference>
<keyword evidence="7" id="KW-0862">Zinc</keyword>
<feature type="domain" description="RING-CH-type" evidence="11">
    <location>
        <begin position="20"/>
        <end position="80"/>
    </location>
</feature>
<keyword evidence="6" id="KW-0833">Ubl conjugation pathway</keyword>
<keyword evidence="3 10" id="KW-0812">Transmembrane</keyword>
<feature type="transmembrane region" description="Helical" evidence="10">
    <location>
        <begin position="100"/>
        <end position="121"/>
    </location>
</feature>
<evidence type="ECO:0000256" key="3">
    <source>
        <dbReference type="ARBA" id="ARBA00022692"/>
    </source>
</evidence>
<comment type="subcellular location">
    <subcellularLocation>
        <location evidence="1">Membrane</location>
        <topology evidence="1">Multi-pass membrane protein</topology>
    </subcellularLocation>
</comment>
<dbReference type="AlphaFoldDB" id="A0A1J1I2D0"/>
<keyword evidence="5" id="KW-0863">Zinc-finger</keyword>
<gene>
    <name evidence="12" type="ORF">CLUMA_CG007449</name>
</gene>
<evidence type="ECO:0000313" key="12">
    <source>
        <dbReference type="EMBL" id="CRK93922.1"/>
    </source>
</evidence>
<name>A0A1J1I2D0_9DIPT</name>
<evidence type="ECO:0000256" key="1">
    <source>
        <dbReference type="ARBA" id="ARBA00004141"/>
    </source>
</evidence>
<evidence type="ECO:0000256" key="9">
    <source>
        <dbReference type="ARBA" id="ARBA00023136"/>
    </source>
</evidence>
<dbReference type="InterPro" id="IPR013083">
    <property type="entry name" value="Znf_RING/FYVE/PHD"/>
</dbReference>
<evidence type="ECO:0000256" key="8">
    <source>
        <dbReference type="ARBA" id="ARBA00022989"/>
    </source>
</evidence>
<dbReference type="PROSITE" id="PS51292">
    <property type="entry name" value="ZF_RING_CH"/>
    <property type="match status" value="1"/>
</dbReference>
<protein>
    <submittedName>
        <fullName evidence="12">CLUMA_CG007449, isoform A</fullName>
    </submittedName>
</protein>
<dbReference type="CDD" id="cd16495">
    <property type="entry name" value="RING_CH-C4HC3_MARCH"/>
    <property type="match status" value="1"/>
</dbReference>
<dbReference type="PANTHER" id="PTHR46065">
    <property type="entry name" value="E3 UBIQUITIN-PROTEIN LIGASE MARCH 2/3 FAMILY MEMBER"/>
    <property type="match status" value="1"/>
</dbReference>
<dbReference type="Gene3D" id="3.30.40.10">
    <property type="entry name" value="Zinc/RING finger domain, C3HC4 (zinc finger)"/>
    <property type="match status" value="1"/>
</dbReference>
<dbReference type="GO" id="GO:0016020">
    <property type="term" value="C:membrane"/>
    <property type="evidence" value="ECO:0007669"/>
    <property type="project" value="UniProtKB-SubCell"/>
</dbReference>
<proteinExistence type="predicted"/>
<dbReference type="SMART" id="SM00744">
    <property type="entry name" value="RINGv"/>
    <property type="match status" value="1"/>
</dbReference>
<evidence type="ECO:0000256" key="6">
    <source>
        <dbReference type="ARBA" id="ARBA00022786"/>
    </source>
</evidence>
<dbReference type="GO" id="GO:0004842">
    <property type="term" value="F:ubiquitin-protein transferase activity"/>
    <property type="evidence" value="ECO:0007669"/>
    <property type="project" value="TreeGrafter"/>
</dbReference>
<evidence type="ECO:0000256" key="2">
    <source>
        <dbReference type="ARBA" id="ARBA00022679"/>
    </source>
</evidence>
<feature type="transmembrane region" description="Helical" evidence="10">
    <location>
        <begin position="141"/>
        <end position="163"/>
    </location>
</feature>
<reference evidence="12 13" key="1">
    <citation type="submission" date="2015-04" db="EMBL/GenBank/DDBJ databases">
        <authorList>
            <person name="Syromyatnikov M.Y."/>
            <person name="Popov V.N."/>
        </authorList>
    </citation>
    <scope>NUCLEOTIDE SEQUENCE [LARGE SCALE GENOMIC DNA]</scope>
</reference>
<keyword evidence="8 10" id="KW-1133">Transmembrane helix</keyword>